<dbReference type="InterPro" id="IPR006016">
    <property type="entry name" value="UspA"/>
</dbReference>
<dbReference type="CDD" id="cd00293">
    <property type="entry name" value="USP-like"/>
    <property type="match status" value="1"/>
</dbReference>
<dbReference type="Pfam" id="PF00582">
    <property type="entry name" value="Usp"/>
    <property type="match status" value="2"/>
</dbReference>
<feature type="domain" description="UspA" evidence="2">
    <location>
        <begin position="115"/>
        <end position="249"/>
    </location>
</feature>
<dbReference type="STRING" id="1194083.BN12_120023"/>
<dbReference type="Proteomes" id="UP000035721">
    <property type="component" value="Unassembled WGS sequence"/>
</dbReference>
<keyword evidence="4" id="KW-1185">Reference proteome</keyword>
<dbReference type="Gene3D" id="3.40.50.620">
    <property type="entry name" value="HUPs"/>
    <property type="match status" value="2"/>
</dbReference>
<evidence type="ECO:0000256" key="1">
    <source>
        <dbReference type="ARBA" id="ARBA00008791"/>
    </source>
</evidence>
<evidence type="ECO:0000259" key="2">
    <source>
        <dbReference type="Pfam" id="PF00582"/>
    </source>
</evidence>
<reference evidence="3 4" key="1">
    <citation type="journal article" date="2013" name="ISME J.">
        <title>A metabolic model for members of the genus Tetrasphaera involved in enhanced biological phosphorus removal.</title>
        <authorList>
            <person name="Kristiansen R."/>
            <person name="Nguyen H.T.T."/>
            <person name="Saunders A.M."/>
            <person name="Nielsen J.L."/>
            <person name="Wimmer R."/>
            <person name="Le V.Q."/>
            <person name="McIlroy S.J."/>
            <person name="Petrovski S."/>
            <person name="Seviour R.J."/>
            <person name="Calteau A."/>
            <person name="Nielsen K.L."/>
            <person name="Nielsen P.H."/>
        </authorList>
    </citation>
    <scope>NUCLEOTIDE SEQUENCE [LARGE SCALE GENOMIC DNA]</scope>
    <source>
        <strain evidence="3 4">T1-X7</strain>
    </source>
</reference>
<comment type="similarity">
    <text evidence="1">Belongs to the universal stress protein A family.</text>
</comment>
<dbReference type="EMBL" id="CAJB01000024">
    <property type="protein sequence ID" value="CCH76341.1"/>
    <property type="molecule type" value="Genomic_DNA"/>
</dbReference>
<dbReference type="PANTHER" id="PTHR46268:SF6">
    <property type="entry name" value="UNIVERSAL STRESS PROTEIN UP12"/>
    <property type="match status" value="1"/>
</dbReference>
<dbReference type="SUPFAM" id="SSF52402">
    <property type="entry name" value="Adenine nucleotide alpha hydrolases-like"/>
    <property type="match status" value="2"/>
</dbReference>
<dbReference type="PANTHER" id="PTHR46268">
    <property type="entry name" value="STRESS RESPONSE PROTEIN NHAX"/>
    <property type="match status" value="1"/>
</dbReference>
<name>A0A077LTA5_9MICO</name>
<evidence type="ECO:0000313" key="4">
    <source>
        <dbReference type="Proteomes" id="UP000035721"/>
    </source>
</evidence>
<dbReference type="AlphaFoldDB" id="A0A077LTA5"/>
<feature type="domain" description="UspA" evidence="2">
    <location>
        <begin position="2"/>
        <end position="103"/>
    </location>
</feature>
<dbReference type="InterPro" id="IPR014729">
    <property type="entry name" value="Rossmann-like_a/b/a_fold"/>
</dbReference>
<accession>A0A077LTA5</accession>
<evidence type="ECO:0000313" key="3">
    <source>
        <dbReference type="EMBL" id="CCH76341.1"/>
    </source>
</evidence>
<gene>
    <name evidence="3" type="ORF">BN12_120023</name>
</gene>
<organism evidence="3 4">
    <name type="scientific">Nostocoides japonicum T1-X7</name>
    <dbReference type="NCBI Taxonomy" id="1194083"/>
    <lineage>
        <taxon>Bacteria</taxon>
        <taxon>Bacillati</taxon>
        <taxon>Actinomycetota</taxon>
        <taxon>Actinomycetes</taxon>
        <taxon>Micrococcales</taxon>
        <taxon>Intrasporangiaceae</taxon>
        <taxon>Nostocoides</taxon>
    </lineage>
</organism>
<protein>
    <submittedName>
        <fullName evidence="3">UspA domain protein</fullName>
    </submittedName>
</protein>
<comment type="caution">
    <text evidence="3">The sequence shown here is derived from an EMBL/GenBank/DDBJ whole genome shotgun (WGS) entry which is preliminary data.</text>
</comment>
<proteinExistence type="inferred from homology"/>
<sequence>MPLHLVHVVPQDLYPVVEDRSLEIRGNEVLHAAVALAHEEEPDLTVTATLVAGSRVPSILNEIGPRDVVVLSSRGPNELSRIWTGSTTIGVAARAGCPVLVLPSRYDADRPPTGRVTAGLQRPDASEALLEVAFAEASRVGASLLLLHAWRLPSGYDDIITGRTEGDAWAAHMTAKLRDAVAGLRERHPEVPVETRAVHGQPARVLVDAAVGSDRLVIGKPAHGGFVHHLGGTARGVLREATCPVLVVPAHVAEAGTGTDADVSAGASA</sequence>